<name>A0A3D3FZV2_ACIRA</name>
<evidence type="ECO:0000313" key="3">
    <source>
        <dbReference type="Proteomes" id="UP000262257"/>
    </source>
</evidence>
<comment type="caution">
    <text evidence="2">The sequence shown here is derived from an EMBL/GenBank/DDBJ whole genome shotgun (WGS) entry which is preliminary data.</text>
</comment>
<dbReference type="Proteomes" id="UP000262257">
    <property type="component" value="Unassembled WGS sequence"/>
</dbReference>
<dbReference type="AlphaFoldDB" id="A0A3D3FZV2"/>
<organism evidence="2 3">
    <name type="scientific">Acinetobacter radioresistens</name>
    <dbReference type="NCBI Taxonomy" id="40216"/>
    <lineage>
        <taxon>Bacteria</taxon>
        <taxon>Pseudomonadati</taxon>
        <taxon>Pseudomonadota</taxon>
        <taxon>Gammaproteobacteria</taxon>
        <taxon>Moraxellales</taxon>
        <taxon>Moraxellaceae</taxon>
        <taxon>Acinetobacter</taxon>
    </lineage>
</organism>
<keyword evidence="1" id="KW-0812">Transmembrane</keyword>
<gene>
    <name evidence="2" type="ORF">DIC32_06800</name>
</gene>
<reference evidence="2 3" key="1">
    <citation type="journal article" date="2018" name="Nat. Biotechnol.">
        <title>A standardized bacterial taxonomy based on genome phylogeny substantially revises the tree of life.</title>
        <authorList>
            <person name="Parks D.H."/>
            <person name="Chuvochina M."/>
            <person name="Waite D.W."/>
            <person name="Rinke C."/>
            <person name="Skarshewski A."/>
            <person name="Chaumeil P.A."/>
            <person name="Hugenholtz P."/>
        </authorList>
    </citation>
    <scope>NUCLEOTIDE SEQUENCE [LARGE SCALE GENOMIC DNA]</scope>
    <source>
        <strain evidence="2">UBA10045</strain>
    </source>
</reference>
<proteinExistence type="predicted"/>
<feature type="non-terminal residue" evidence="2">
    <location>
        <position position="1"/>
    </location>
</feature>
<feature type="non-terminal residue" evidence="2">
    <location>
        <position position="52"/>
    </location>
</feature>
<protein>
    <submittedName>
        <fullName evidence="2">MFS transporter</fullName>
    </submittedName>
</protein>
<evidence type="ECO:0000256" key="1">
    <source>
        <dbReference type="SAM" id="Phobius"/>
    </source>
</evidence>
<keyword evidence="1" id="KW-1133">Transmembrane helix</keyword>
<sequence length="52" mass="5390">EDSPVEKKSYSLFLAIFALALGGFCIGTTEFVAMGLIQEIAADLNISVPAAG</sequence>
<feature type="transmembrane region" description="Helical" evidence="1">
    <location>
        <begin position="12"/>
        <end position="37"/>
    </location>
</feature>
<dbReference type="EMBL" id="DPXL01000083">
    <property type="protein sequence ID" value="HCM31299.1"/>
    <property type="molecule type" value="Genomic_DNA"/>
</dbReference>
<keyword evidence="1" id="KW-0472">Membrane</keyword>
<evidence type="ECO:0000313" key="2">
    <source>
        <dbReference type="EMBL" id="HCM31299.1"/>
    </source>
</evidence>
<accession>A0A3D3FZV2</accession>